<evidence type="ECO:0000313" key="11">
    <source>
        <dbReference type="Proteomes" id="UP000761534"/>
    </source>
</evidence>
<dbReference type="InterPro" id="IPR026591">
    <property type="entry name" value="Sirtuin_cat_small_dom_sf"/>
</dbReference>
<comment type="similarity">
    <text evidence="2">Belongs to the sirtuin family. Class I subfamily.</text>
</comment>
<keyword evidence="4 7" id="KW-0479">Metal-binding</keyword>
<name>A0A642V3C8_9ASCO</name>
<evidence type="ECO:0000256" key="6">
    <source>
        <dbReference type="ARBA" id="ARBA00023027"/>
    </source>
</evidence>
<keyword evidence="11" id="KW-1185">Reference proteome</keyword>
<dbReference type="Proteomes" id="UP000761534">
    <property type="component" value="Unassembled WGS sequence"/>
</dbReference>
<dbReference type="GO" id="GO:0046970">
    <property type="term" value="F:histone H4K16 deacetylase activity, NAD-dependent"/>
    <property type="evidence" value="ECO:0007669"/>
    <property type="project" value="TreeGrafter"/>
</dbReference>
<dbReference type="GO" id="GO:0046872">
    <property type="term" value="F:metal ion binding"/>
    <property type="evidence" value="ECO:0007669"/>
    <property type="project" value="UniProtKB-KW"/>
</dbReference>
<dbReference type="PROSITE" id="PS50305">
    <property type="entry name" value="SIRTUIN"/>
    <property type="match status" value="1"/>
</dbReference>
<dbReference type="InterPro" id="IPR029035">
    <property type="entry name" value="DHS-like_NAD/FAD-binding_dom"/>
</dbReference>
<feature type="binding site" evidence="7">
    <location>
        <position position="382"/>
    </location>
    <ligand>
        <name>Zn(2+)</name>
        <dbReference type="ChEBI" id="CHEBI:29105"/>
    </ligand>
</feature>
<dbReference type="AlphaFoldDB" id="A0A642V3C8"/>
<feature type="region of interest" description="Disordered" evidence="8">
    <location>
        <begin position="387"/>
        <end position="413"/>
    </location>
</feature>
<protein>
    <recommendedName>
        <fullName evidence="9">Deacetylase sirtuin-type domain-containing protein</fullName>
    </recommendedName>
</protein>
<dbReference type="GO" id="GO:0070403">
    <property type="term" value="F:NAD+ binding"/>
    <property type="evidence" value="ECO:0007669"/>
    <property type="project" value="InterPro"/>
</dbReference>
<keyword evidence="5 7" id="KW-0862">Zinc</keyword>
<dbReference type="OrthoDB" id="420264at2759"/>
<evidence type="ECO:0000256" key="4">
    <source>
        <dbReference type="ARBA" id="ARBA00022723"/>
    </source>
</evidence>
<comment type="cofactor">
    <cofactor evidence="1">
        <name>Zn(2+)</name>
        <dbReference type="ChEBI" id="CHEBI:29105"/>
    </cofactor>
</comment>
<feature type="binding site" evidence="7">
    <location>
        <position position="355"/>
    </location>
    <ligand>
        <name>Zn(2+)</name>
        <dbReference type="ChEBI" id="CHEBI:29105"/>
    </ligand>
</feature>
<dbReference type="Gene3D" id="3.30.1600.10">
    <property type="entry name" value="SIR2/SIRT2 'Small Domain"/>
    <property type="match status" value="1"/>
</dbReference>
<sequence length="547" mass="60975">MAMRPFKKSKTGHEDGERVESGSASSLLLEPSSREGTEPVSARQSPPDVTSGVESPPPPKAFDLEAGDGDNAEADEPSNVAVAESVAIEKKEEEEQGPGSSSSSEEEESGSEMGLNDAQGEILEELEDCLVGDSTEEEKGPKVSLDRDTVSYLRSELFSKGPMRFLQEYVLTDSPYKVTDILCAFGFALPLKVVEKYDQEEFKTFLPVAIKHFASARKRLPYPQTIEEFNEVINNANKILVLTGAGISTSLGIPDFRSTTGLYAQLADCGLSDPQEVFDIHIFREDPSIFYRIAKEVLPGDKNMYTPTHAFIKMLYDRGKLLRNYTQNIDNLEANAGVPPEYLVQCHGSFATATCQSCRHRVDGASIFDDIRAQKVPLCPLCQKTKQEQMPKKKSKKNDSDEEDDDPFEDASRGVLKPDITFFGEALPSRFDDLLLGPDGDASKCDLVICIGTSLKVAPVSEIIRVVDRETPQVYINKTPINHNEFDITFLGNCDDVIEWMAEQLNWPFDHRMNKRPFGKFSKLSFPNGSIEYQQHHATYRFNYDNI</sequence>
<dbReference type="InterPro" id="IPR003000">
    <property type="entry name" value="Sirtuin"/>
</dbReference>
<dbReference type="Pfam" id="PF02146">
    <property type="entry name" value="SIR2"/>
    <property type="match status" value="1"/>
</dbReference>
<dbReference type="Gene3D" id="3.40.50.1220">
    <property type="entry name" value="TPP-binding domain"/>
    <property type="match status" value="1"/>
</dbReference>
<evidence type="ECO:0000256" key="1">
    <source>
        <dbReference type="ARBA" id="ARBA00001947"/>
    </source>
</evidence>
<reference evidence="10" key="1">
    <citation type="journal article" date="2019" name="G3 (Bethesda)">
        <title>Genome Assemblies of Two Rare Opportunistic Yeast Pathogens: Diutina rugosa (syn. Candida rugosa) and Trichomonascus ciferrii (syn. Candida ciferrii).</title>
        <authorList>
            <person name="Mixao V."/>
            <person name="Saus E."/>
            <person name="Hansen A.P."/>
            <person name="Lass-Florl C."/>
            <person name="Gabaldon T."/>
        </authorList>
    </citation>
    <scope>NUCLEOTIDE SEQUENCE</scope>
    <source>
        <strain evidence="10">CBS 4856</strain>
    </source>
</reference>
<dbReference type="GO" id="GO:0005634">
    <property type="term" value="C:nucleus"/>
    <property type="evidence" value="ECO:0007669"/>
    <property type="project" value="TreeGrafter"/>
</dbReference>
<dbReference type="VEuPathDB" id="FungiDB:TRICI_004058"/>
<evidence type="ECO:0000259" key="9">
    <source>
        <dbReference type="PROSITE" id="PS50305"/>
    </source>
</evidence>
<dbReference type="InterPro" id="IPR026590">
    <property type="entry name" value="Ssirtuin_cat_dom"/>
</dbReference>
<accession>A0A642V3C8</accession>
<feature type="binding site" evidence="7">
    <location>
        <position position="358"/>
    </location>
    <ligand>
        <name>Zn(2+)</name>
        <dbReference type="ChEBI" id="CHEBI:29105"/>
    </ligand>
</feature>
<proteinExistence type="inferred from homology"/>
<keyword evidence="6" id="KW-0520">NAD</keyword>
<keyword evidence="3" id="KW-0808">Transferase</keyword>
<evidence type="ECO:0000256" key="2">
    <source>
        <dbReference type="ARBA" id="ARBA00006924"/>
    </source>
</evidence>
<organism evidence="10 11">
    <name type="scientific">Trichomonascus ciferrii</name>
    <dbReference type="NCBI Taxonomy" id="44093"/>
    <lineage>
        <taxon>Eukaryota</taxon>
        <taxon>Fungi</taxon>
        <taxon>Dikarya</taxon>
        <taxon>Ascomycota</taxon>
        <taxon>Saccharomycotina</taxon>
        <taxon>Dipodascomycetes</taxon>
        <taxon>Dipodascales</taxon>
        <taxon>Trichomonascaceae</taxon>
        <taxon>Trichomonascus</taxon>
        <taxon>Trichomonascus ciferrii complex</taxon>
    </lineage>
</organism>
<feature type="compositionally biased region" description="Acidic residues" evidence="8">
    <location>
        <begin position="65"/>
        <end position="76"/>
    </location>
</feature>
<feature type="compositionally biased region" description="Acidic residues" evidence="8">
    <location>
        <begin position="400"/>
        <end position="409"/>
    </location>
</feature>
<evidence type="ECO:0000256" key="5">
    <source>
        <dbReference type="ARBA" id="ARBA00022833"/>
    </source>
</evidence>
<evidence type="ECO:0000256" key="3">
    <source>
        <dbReference type="ARBA" id="ARBA00022679"/>
    </source>
</evidence>
<feature type="active site" description="Proton acceptor" evidence="7">
    <location>
        <position position="347"/>
    </location>
</feature>
<comment type="caution">
    <text evidence="10">The sequence shown here is derived from an EMBL/GenBank/DDBJ whole genome shotgun (WGS) entry which is preliminary data.</text>
</comment>
<evidence type="ECO:0000256" key="8">
    <source>
        <dbReference type="SAM" id="MobiDB-lite"/>
    </source>
</evidence>
<feature type="compositionally biased region" description="Basic residues" evidence="8">
    <location>
        <begin position="1"/>
        <end position="10"/>
    </location>
</feature>
<dbReference type="SUPFAM" id="SSF52467">
    <property type="entry name" value="DHS-like NAD/FAD-binding domain"/>
    <property type="match status" value="1"/>
</dbReference>
<evidence type="ECO:0000256" key="7">
    <source>
        <dbReference type="PROSITE-ProRule" id="PRU00236"/>
    </source>
</evidence>
<dbReference type="PANTHER" id="PTHR11085:SF9">
    <property type="entry name" value="NAD-DEPENDENT PROTEIN DEACETYLASE SIRTUIN-1"/>
    <property type="match status" value="1"/>
</dbReference>
<dbReference type="PANTHER" id="PTHR11085">
    <property type="entry name" value="NAD-DEPENDENT PROTEIN DEACYLASE SIRTUIN-5, MITOCHONDRIAL-RELATED"/>
    <property type="match status" value="1"/>
</dbReference>
<evidence type="ECO:0000313" key="10">
    <source>
        <dbReference type="EMBL" id="KAA8910736.1"/>
    </source>
</evidence>
<feature type="compositionally biased region" description="Basic and acidic residues" evidence="8">
    <location>
        <begin position="11"/>
        <end position="20"/>
    </location>
</feature>
<feature type="binding site" evidence="7">
    <location>
        <position position="379"/>
    </location>
    <ligand>
        <name>Zn(2+)</name>
        <dbReference type="ChEBI" id="CHEBI:29105"/>
    </ligand>
</feature>
<gene>
    <name evidence="10" type="ORF">TRICI_004058</name>
</gene>
<dbReference type="EMBL" id="SWFS01000302">
    <property type="protein sequence ID" value="KAA8910736.1"/>
    <property type="molecule type" value="Genomic_DNA"/>
</dbReference>
<feature type="region of interest" description="Disordered" evidence="8">
    <location>
        <begin position="1"/>
        <end position="115"/>
    </location>
</feature>
<feature type="domain" description="Deacetylase sirtuin-type" evidence="9">
    <location>
        <begin position="219"/>
        <end position="508"/>
    </location>
</feature>
<dbReference type="InterPro" id="IPR050134">
    <property type="entry name" value="NAD-dep_sirtuin_deacylases"/>
</dbReference>